<accession>A0A0A8ZJ14</accession>
<proteinExistence type="predicted"/>
<name>A0A0A8ZJ14_ARUDO</name>
<evidence type="ECO:0000313" key="2">
    <source>
        <dbReference type="EMBL" id="JAD36720.1"/>
    </source>
</evidence>
<dbReference type="AlphaFoldDB" id="A0A0A8ZJ14"/>
<dbReference type="EMBL" id="GBRH01261175">
    <property type="protein sequence ID" value="JAD36720.1"/>
    <property type="molecule type" value="Transcribed_RNA"/>
</dbReference>
<feature type="compositionally biased region" description="Basic and acidic residues" evidence="1">
    <location>
        <begin position="1"/>
        <end position="17"/>
    </location>
</feature>
<protein>
    <submittedName>
        <fullName evidence="2">Uncharacterized protein</fullName>
    </submittedName>
</protein>
<evidence type="ECO:0000256" key="1">
    <source>
        <dbReference type="SAM" id="MobiDB-lite"/>
    </source>
</evidence>
<feature type="region of interest" description="Disordered" evidence="1">
    <location>
        <begin position="1"/>
        <end position="28"/>
    </location>
</feature>
<sequence>MIKKSTYHDPARGRTTEAHAGNLTAHYN</sequence>
<reference evidence="2" key="2">
    <citation type="journal article" date="2015" name="Data Brief">
        <title>Shoot transcriptome of the giant reed, Arundo donax.</title>
        <authorList>
            <person name="Barrero R.A."/>
            <person name="Guerrero F.D."/>
            <person name="Moolhuijzen P."/>
            <person name="Goolsby J.A."/>
            <person name="Tidwell J."/>
            <person name="Bellgard S.E."/>
            <person name="Bellgard M.I."/>
        </authorList>
    </citation>
    <scope>NUCLEOTIDE SEQUENCE</scope>
    <source>
        <tissue evidence="2">Shoot tissue taken approximately 20 cm above the soil surface</tissue>
    </source>
</reference>
<reference evidence="2" key="1">
    <citation type="submission" date="2014-09" db="EMBL/GenBank/DDBJ databases">
        <authorList>
            <person name="Magalhaes I.L.F."/>
            <person name="Oliveira U."/>
            <person name="Santos F.R."/>
            <person name="Vidigal T.H.D.A."/>
            <person name="Brescovit A.D."/>
            <person name="Santos A.J."/>
        </authorList>
    </citation>
    <scope>NUCLEOTIDE SEQUENCE</scope>
    <source>
        <tissue evidence="2">Shoot tissue taken approximately 20 cm above the soil surface</tissue>
    </source>
</reference>
<organism evidence="2">
    <name type="scientific">Arundo donax</name>
    <name type="common">Giant reed</name>
    <name type="synonym">Donax arundinaceus</name>
    <dbReference type="NCBI Taxonomy" id="35708"/>
    <lineage>
        <taxon>Eukaryota</taxon>
        <taxon>Viridiplantae</taxon>
        <taxon>Streptophyta</taxon>
        <taxon>Embryophyta</taxon>
        <taxon>Tracheophyta</taxon>
        <taxon>Spermatophyta</taxon>
        <taxon>Magnoliopsida</taxon>
        <taxon>Liliopsida</taxon>
        <taxon>Poales</taxon>
        <taxon>Poaceae</taxon>
        <taxon>PACMAD clade</taxon>
        <taxon>Arundinoideae</taxon>
        <taxon>Arundineae</taxon>
        <taxon>Arundo</taxon>
    </lineage>
</organism>